<keyword evidence="3" id="KW-1185">Reference proteome</keyword>
<dbReference type="EMBL" id="JACJIA010000019">
    <property type="protein sequence ID" value="MBA8957051.1"/>
    <property type="molecule type" value="Genomic_DNA"/>
</dbReference>
<feature type="compositionally biased region" description="Basic and acidic residues" evidence="1">
    <location>
        <begin position="209"/>
        <end position="221"/>
    </location>
</feature>
<dbReference type="InterPro" id="IPR027417">
    <property type="entry name" value="P-loop_NTPase"/>
</dbReference>
<feature type="region of interest" description="Disordered" evidence="1">
    <location>
        <begin position="200"/>
        <end position="221"/>
    </location>
</feature>
<dbReference type="InterPro" id="IPR053226">
    <property type="entry name" value="Pyrrolopyrazine_biosynth_F"/>
</dbReference>
<reference evidence="2 3" key="1">
    <citation type="submission" date="2020-08" db="EMBL/GenBank/DDBJ databases">
        <title>Genomic Encyclopedia of Type Strains, Phase IV (KMG-IV): sequencing the most valuable type-strain genomes for metagenomic binning, comparative biology and taxonomic classification.</title>
        <authorList>
            <person name="Goeker M."/>
        </authorList>
    </citation>
    <scope>NUCLEOTIDE SEQUENCE [LARGE SCALE GENOMIC DNA]</scope>
    <source>
        <strain evidence="2 3">DSM 44197</strain>
    </source>
</reference>
<evidence type="ECO:0000313" key="2">
    <source>
        <dbReference type="EMBL" id="MBA8957051.1"/>
    </source>
</evidence>
<dbReference type="Pfam" id="PF19798">
    <property type="entry name" value="Sulfotransfer_5"/>
    <property type="match status" value="1"/>
</dbReference>
<evidence type="ECO:0000313" key="3">
    <source>
        <dbReference type="Proteomes" id="UP000572680"/>
    </source>
</evidence>
<name>A0A7W3LZA8_ACTNM</name>
<evidence type="ECO:0000256" key="1">
    <source>
        <dbReference type="SAM" id="MobiDB-lite"/>
    </source>
</evidence>
<gene>
    <name evidence="2" type="ORF">HNR61_008741</name>
</gene>
<sequence length="245" mass="27885">MSAAPKPIILWAVPRSRSTAFLRVMLERGDLEVLHEPFSYLQMDGRFEIAGRHVTSTTELLDAMLALNDGGRRVFAKDTSDYKYTSLLEDERLFGGVVNTFMIREPRSAIASHYAMNPKATLDEYGFEYLHAIFEAVRANTGEVPLVIDGDDLVAAPEATVRAYCEHVGLEFMPEALRWDPDKRPNWQRTARWHAEVAASSGLAAKPSRTPERRETPDTNEHLRRIAEYHQPFYDALARHRLVSR</sequence>
<dbReference type="AlphaFoldDB" id="A0A7W3LZA8"/>
<dbReference type="Proteomes" id="UP000572680">
    <property type="component" value="Unassembled WGS sequence"/>
</dbReference>
<dbReference type="RefSeq" id="WP_182848911.1">
    <property type="nucleotide sequence ID" value="NZ_BAAALP010000017.1"/>
</dbReference>
<accession>A0A7W3LZA8</accession>
<organism evidence="2 3">
    <name type="scientific">Actinomadura namibiensis</name>
    <dbReference type="NCBI Taxonomy" id="182080"/>
    <lineage>
        <taxon>Bacteria</taxon>
        <taxon>Bacillati</taxon>
        <taxon>Actinomycetota</taxon>
        <taxon>Actinomycetes</taxon>
        <taxon>Streptosporangiales</taxon>
        <taxon>Thermomonosporaceae</taxon>
        <taxon>Actinomadura</taxon>
    </lineage>
</organism>
<comment type="caution">
    <text evidence="2">The sequence shown here is derived from an EMBL/GenBank/DDBJ whole genome shotgun (WGS) entry which is preliminary data.</text>
</comment>
<dbReference type="SUPFAM" id="SSF52540">
    <property type="entry name" value="P-loop containing nucleoside triphosphate hydrolases"/>
    <property type="match status" value="1"/>
</dbReference>
<dbReference type="PANTHER" id="PTHR48419:SF1">
    <property type="entry name" value="SULFOTRANSFERASE DOMAIN-CONTAINING PROTEIN"/>
    <property type="match status" value="1"/>
</dbReference>
<protein>
    <recommendedName>
        <fullName evidence="4">Sulfotransferase family protein</fullName>
    </recommendedName>
</protein>
<evidence type="ECO:0008006" key="4">
    <source>
        <dbReference type="Google" id="ProtNLM"/>
    </source>
</evidence>
<dbReference type="Gene3D" id="3.40.50.300">
    <property type="entry name" value="P-loop containing nucleotide triphosphate hydrolases"/>
    <property type="match status" value="1"/>
</dbReference>
<proteinExistence type="predicted"/>
<dbReference type="PANTHER" id="PTHR48419">
    <property type="entry name" value="SULFOTRANSFERASE DOMAIN-CONTAINING PROTEIN"/>
    <property type="match status" value="1"/>
</dbReference>